<dbReference type="AlphaFoldDB" id="A0AAP0PWB0"/>
<organism evidence="8 9">
    <name type="scientific">Stephania cephalantha</name>
    <dbReference type="NCBI Taxonomy" id="152367"/>
    <lineage>
        <taxon>Eukaryota</taxon>
        <taxon>Viridiplantae</taxon>
        <taxon>Streptophyta</taxon>
        <taxon>Embryophyta</taxon>
        <taxon>Tracheophyta</taxon>
        <taxon>Spermatophyta</taxon>
        <taxon>Magnoliopsida</taxon>
        <taxon>Ranunculales</taxon>
        <taxon>Menispermaceae</taxon>
        <taxon>Menispermoideae</taxon>
        <taxon>Cissampelideae</taxon>
        <taxon>Stephania</taxon>
    </lineage>
</organism>
<comment type="caution">
    <text evidence="8">The sequence shown here is derived from an EMBL/GenBank/DDBJ whole genome shotgun (WGS) entry which is preliminary data.</text>
</comment>
<dbReference type="GO" id="GO:0098542">
    <property type="term" value="P:defense response to other organism"/>
    <property type="evidence" value="ECO:0007669"/>
    <property type="project" value="InterPro"/>
</dbReference>
<keyword evidence="3 6" id="KW-1133">Transmembrane helix</keyword>
<accession>A0AAP0PWB0</accession>
<feature type="region of interest" description="Disordered" evidence="5">
    <location>
        <begin position="1"/>
        <end position="21"/>
    </location>
</feature>
<feature type="compositionally biased region" description="Basic and acidic residues" evidence="5">
    <location>
        <begin position="1"/>
        <end position="10"/>
    </location>
</feature>
<dbReference type="PANTHER" id="PTHR31234">
    <property type="entry name" value="LATE EMBRYOGENESIS ABUNDANT (LEA) HYDROXYPROLINE-RICH GLYCOPROTEIN FAMILY"/>
    <property type="match status" value="1"/>
</dbReference>
<dbReference type="PANTHER" id="PTHR31234:SF55">
    <property type="entry name" value="LATE EMBRYOGENESIS ABUNDANT (LEA) HYDROXYPROLINE-RICH GLYCOPROTEIN FAMILY"/>
    <property type="match status" value="1"/>
</dbReference>
<feature type="domain" description="Late embryogenesis abundant protein LEA-2 subgroup" evidence="7">
    <location>
        <begin position="133"/>
        <end position="226"/>
    </location>
</feature>
<keyword evidence="4 6" id="KW-0472">Membrane</keyword>
<dbReference type="EMBL" id="JBBNAG010000002">
    <property type="protein sequence ID" value="KAK9156834.1"/>
    <property type="molecule type" value="Genomic_DNA"/>
</dbReference>
<evidence type="ECO:0000313" key="8">
    <source>
        <dbReference type="EMBL" id="KAK9156834.1"/>
    </source>
</evidence>
<reference evidence="8 9" key="1">
    <citation type="submission" date="2024-01" db="EMBL/GenBank/DDBJ databases">
        <title>Genome assemblies of Stephania.</title>
        <authorList>
            <person name="Yang L."/>
        </authorList>
    </citation>
    <scope>NUCLEOTIDE SEQUENCE [LARGE SCALE GENOMIC DNA]</scope>
    <source>
        <strain evidence="8">JXDWG</strain>
        <tissue evidence="8">Leaf</tissue>
    </source>
</reference>
<evidence type="ECO:0000256" key="6">
    <source>
        <dbReference type="SAM" id="Phobius"/>
    </source>
</evidence>
<sequence length="258" mass="28178">MSSSTDDRNKPVTGYPATAAPYNPNGYPQAAAAAPPATHYYPLRHRLPLPLPLLRSPSPPYYPPRPRNTTFLRRLIIAGIAALLIVGAITFIVWIVLRPKLPVVILSSASLTSLSANSSLSQLSANWDVSLLFRNPNNKIKLFYDQIDASVFYRSAFLADTALPPMYVAKRNETRVAAGFSARSVYVSDKAVRALLDERGRGAVSFNLRMLAGLRFKAGAWRTRRRLMRVFCDDVKIGVSSNGAGALIGGAKECEVSV</sequence>
<evidence type="ECO:0000313" key="9">
    <source>
        <dbReference type="Proteomes" id="UP001419268"/>
    </source>
</evidence>
<dbReference type="InterPro" id="IPR004864">
    <property type="entry name" value="LEA_2"/>
</dbReference>
<evidence type="ECO:0000256" key="4">
    <source>
        <dbReference type="ARBA" id="ARBA00023136"/>
    </source>
</evidence>
<keyword evidence="9" id="KW-1185">Reference proteome</keyword>
<dbReference type="GO" id="GO:0005886">
    <property type="term" value="C:plasma membrane"/>
    <property type="evidence" value="ECO:0007669"/>
    <property type="project" value="TreeGrafter"/>
</dbReference>
<dbReference type="Pfam" id="PF03168">
    <property type="entry name" value="LEA_2"/>
    <property type="match status" value="1"/>
</dbReference>
<evidence type="ECO:0000256" key="3">
    <source>
        <dbReference type="ARBA" id="ARBA00022989"/>
    </source>
</evidence>
<dbReference type="Proteomes" id="UP001419268">
    <property type="component" value="Unassembled WGS sequence"/>
</dbReference>
<feature type="transmembrane region" description="Helical" evidence="6">
    <location>
        <begin position="75"/>
        <end position="97"/>
    </location>
</feature>
<evidence type="ECO:0000256" key="2">
    <source>
        <dbReference type="ARBA" id="ARBA00022692"/>
    </source>
</evidence>
<evidence type="ECO:0000259" key="7">
    <source>
        <dbReference type="Pfam" id="PF03168"/>
    </source>
</evidence>
<keyword evidence="2 6" id="KW-0812">Transmembrane</keyword>
<name>A0AAP0PWB0_9MAGN</name>
<evidence type="ECO:0000256" key="1">
    <source>
        <dbReference type="ARBA" id="ARBA00004167"/>
    </source>
</evidence>
<evidence type="ECO:0000256" key="5">
    <source>
        <dbReference type="SAM" id="MobiDB-lite"/>
    </source>
</evidence>
<gene>
    <name evidence="8" type="ORF">Scep_003408</name>
</gene>
<comment type="subcellular location">
    <subcellularLocation>
        <location evidence="1">Membrane</location>
        <topology evidence="1">Single-pass membrane protein</topology>
    </subcellularLocation>
</comment>
<proteinExistence type="predicted"/>
<dbReference type="InterPro" id="IPR044839">
    <property type="entry name" value="NDR1-like"/>
</dbReference>
<protein>
    <recommendedName>
        <fullName evidence="7">Late embryogenesis abundant protein LEA-2 subgroup domain-containing protein</fullName>
    </recommendedName>
</protein>